<keyword evidence="4" id="KW-1185">Reference proteome</keyword>
<dbReference type="AlphaFoldDB" id="A0AAD3H2R4"/>
<dbReference type="Gene3D" id="3.40.1350.60">
    <property type="match status" value="1"/>
</dbReference>
<dbReference type="PANTHER" id="PTHR30545:SF3">
    <property type="entry name" value="SUGAR FERMENTATION STIMULATION PROTEIN C-TERMINAL DOMAIN-CONTAINING PROTEIN"/>
    <property type="match status" value="1"/>
</dbReference>
<dbReference type="InterPro" id="IPR040452">
    <property type="entry name" value="SfsA_C"/>
</dbReference>
<sequence length="408" mass="45377">MEGRTLRRSKRLSSQNAAIEESNEAPLKKTKTRKVMKKAVQKNEEQDTAQKEVKAVKKVVKRKVSKTQDTKTEKQNTTSTTTLNTDHLLLDLGTLVKGTLVKRPSATIKSPYVSDVKIVDEDGNEKIVLAHSPALDVGGLCSVGTTVLMSTREGGKTSHAIELLLTDDATGESKVLVGAHPQLGEKISEKVLQMGLLRDVINYGPAKLDLSKRSSSPKKKKAKSNIDAEEQKEGTILRRQVTYGDSRVDYELTDYDATEENKFKTLLEVKNVVCADFQKDIAPEKRNPNHCVIVSEEDGDKYKRNAIFPWGKIGQTFEGKKVVSERAIKHLRNLGDLTSKNKDIKAVILFVINRSDCEEMRACHEQCPVFAEEMKSVSSIKGVTVTSFRVRWTEDGKAYFDGIVPVSL</sequence>
<feature type="region of interest" description="Disordered" evidence="1">
    <location>
        <begin position="211"/>
        <end position="231"/>
    </location>
</feature>
<feature type="compositionally biased region" description="Basic and acidic residues" evidence="1">
    <location>
        <begin position="41"/>
        <end position="53"/>
    </location>
</feature>
<feature type="compositionally biased region" description="Basic residues" evidence="1">
    <location>
        <begin position="1"/>
        <end position="11"/>
    </location>
</feature>
<evidence type="ECO:0000256" key="1">
    <source>
        <dbReference type="SAM" id="MobiDB-lite"/>
    </source>
</evidence>
<evidence type="ECO:0000313" key="3">
    <source>
        <dbReference type="EMBL" id="GFH48452.1"/>
    </source>
</evidence>
<dbReference type="InterPro" id="IPR005224">
    <property type="entry name" value="SfsA"/>
</dbReference>
<feature type="region of interest" description="Disordered" evidence="1">
    <location>
        <begin position="61"/>
        <end position="80"/>
    </location>
</feature>
<gene>
    <name evidence="3" type="ORF">CTEN210_04928</name>
</gene>
<feature type="region of interest" description="Disordered" evidence="1">
    <location>
        <begin position="1"/>
        <end position="53"/>
    </location>
</feature>
<feature type="compositionally biased region" description="Basic residues" evidence="1">
    <location>
        <begin position="28"/>
        <end position="40"/>
    </location>
</feature>
<dbReference type="GO" id="GO:0003677">
    <property type="term" value="F:DNA binding"/>
    <property type="evidence" value="ECO:0007669"/>
    <property type="project" value="InterPro"/>
</dbReference>
<dbReference type="EMBL" id="BLLK01000027">
    <property type="protein sequence ID" value="GFH48452.1"/>
    <property type="molecule type" value="Genomic_DNA"/>
</dbReference>
<organism evidence="3 4">
    <name type="scientific">Chaetoceros tenuissimus</name>
    <dbReference type="NCBI Taxonomy" id="426638"/>
    <lineage>
        <taxon>Eukaryota</taxon>
        <taxon>Sar</taxon>
        <taxon>Stramenopiles</taxon>
        <taxon>Ochrophyta</taxon>
        <taxon>Bacillariophyta</taxon>
        <taxon>Coscinodiscophyceae</taxon>
        <taxon>Chaetocerotophycidae</taxon>
        <taxon>Chaetocerotales</taxon>
        <taxon>Chaetocerotaceae</taxon>
        <taxon>Chaetoceros</taxon>
    </lineage>
</organism>
<name>A0AAD3H2R4_9STRA</name>
<feature type="domain" description="Sugar fermentation stimulation protein C-terminal" evidence="2">
    <location>
        <begin position="323"/>
        <end position="395"/>
    </location>
</feature>
<dbReference type="Pfam" id="PF03749">
    <property type="entry name" value="SfsA"/>
    <property type="match status" value="1"/>
</dbReference>
<comment type="caution">
    <text evidence="3">The sequence shown here is derived from an EMBL/GenBank/DDBJ whole genome shotgun (WGS) entry which is preliminary data.</text>
</comment>
<dbReference type="PANTHER" id="PTHR30545">
    <property type="entry name" value="SUGAR FERMENTATION STIMULATION PROTEIN A"/>
    <property type="match status" value="1"/>
</dbReference>
<proteinExistence type="predicted"/>
<reference evidence="3 4" key="1">
    <citation type="journal article" date="2021" name="Sci. Rep.">
        <title>The genome of the diatom Chaetoceros tenuissimus carries an ancient integrated fragment of an extant virus.</title>
        <authorList>
            <person name="Hongo Y."/>
            <person name="Kimura K."/>
            <person name="Takaki Y."/>
            <person name="Yoshida Y."/>
            <person name="Baba S."/>
            <person name="Kobayashi G."/>
            <person name="Nagasaki K."/>
            <person name="Hano T."/>
            <person name="Tomaru Y."/>
        </authorList>
    </citation>
    <scope>NUCLEOTIDE SEQUENCE [LARGE SCALE GENOMIC DNA]</scope>
    <source>
        <strain evidence="3 4">NIES-3715</strain>
    </source>
</reference>
<evidence type="ECO:0000313" key="4">
    <source>
        <dbReference type="Proteomes" id="UP001054902"/>
    </source>
</evidence>
<evidence type="ECO:0000259" key="2">
    <source>
        <dbReference type="Pfam" id="PF03749"/>
    </source>
</evidence>
<accession>A0AAD3H2R4</accession>
<protein>
    <recommendedName>
        <fullName evidence="2">Sugar fermentation stimulation protein C-terminal domain-containing protein</fullName>
    </recommendedName>
</protein>
<dbReference type="Proteomes" id="UP001054902">
    <property type="component" value="Unassembled WGS sequence"/>
</dbReference>